<name>L0R7D3_9BACT</name>
<keyword evidence="1" id="KW-0449">Lipoprotein</keyword>
<organism evidence="1 2">
    <name type="scientific">Maridesulfovibrio hydrothermalis AM13 = DSM 14728</name>
    <dbReference type="NCBI Taxonomy" id="1121451"/>
    <lineage>
        <taxon>Bacteria</taxon>
        <taxon>Pseudomonadati</taxon>
        <taxon>Thermodesulfobacteriota</taxon>
        <taxon>Desulfovibrionia</taxon>
        <taxon>Desulfovibrionales</taxon>
        <taxon>Desulfovibrionaceae</taxon>
        <taxon>Maridesulfovibrio</taxon>
    </lineage>
</organism>
<dbReference type="OrthoDB" id="5449868at2"/>
<dbReference type="STRING" id="1121451.DESAM_10119"/>
<sequence>MKRLAPLLLICLFAVFSLGGCASKSEIVKLPRPIGTIAIAGFTNPVFNWELLAGYLPQEGKPIKKNVLQQLDDKMVGVLSRHNVTGYARPAITRQCQEIEVFENMGSRREAAFAYWLKVGECMAADYILVPQILFWQDLRGMQKADFNIQPASVVIDLYFIDVNNKRIVRRFHFDETQQPLSENMLNAGTFFKRGGKWVTAMELADEALENGLMELGL</sequence>
<dbReference type="eggNOG" id="ENOG503310E">
    <property type="taxonomic scope" value="Bacteria"/>
</dbReference>
<proteinExistence type="predicted"/>
<dbReference type="HOGENOM" id="CLU_092437_0_0_7"/>
<gene>
    <name evidence="1" type="ORF">DESAM_10119</name>
</gene>
<evidence type="ECO:0000313" key="2">
    <source>
        <dbReference type="Proteomes" id="UP000010808"/>
    </source>
</evidence>
<accession>L0R7D3</accession>
<dbReference type="KEGG" id="dhy:DESAM_10119"/>
<dbReference type="PATRIC" id="fig|1121451.3.peg.110"/>
<protein>
    <submittedName>
        <fullName evidence="1">Putative lipoprotein</fullName>
    </submittedName>
</protein>
<dbReference type="RefSeq" id="WP_015334710.1">
    <property type="nucleotide sequence ID" value="NC_020055.1"/>
</dbReference>
<reference evidence="1 2" key="1">
    <citation type="submission" date="2012-10" db="EMBL/GenBank/DDBJ databases">
        <authorList>
            <person name="Genoscope - CEA"/>
        </authorList>
    </citation>
    <scope>NUCLEOTIDE SEQUENCE [LARGE SCALE GENOMIC DNA]</scope>
    <source>
        <strain evidence="2">AM13 / DSM 14728</strain>
    </source>
</reference>
<keyword evidence="2" id="KW-1185">Reference proteome</keyword>
<evidence type="ECO:0000313" key="1">
    <source>
        <dbReference type="EMBL" id="CCO22100.1"/>
    </source>
</evidence>
<dbReference type="EMBL" id="FO203522">
    <property type="protein sequence ID" value="CCO22100.1"/>
    <property type="molecule type" value="Genomic_DNA"/>
</dbReference>
<dbReference type="AlphaFoldDB" id="L0R7D3"/>
<dbReference type="Proteomes" id="UP000010808">
    <property type="component" value="Chromosome"/>
</dbReference>
<dbReference type="PROSITE" id="PS51257">
    <property type="entry name" value="PROKAR_LIPOPROTEIN"/>
    <property type="match status" value="1"/>
</dbReference>